<gene>
    <name evidence="3" type="primary">LOC117649288</name>
</gene>
<dbReference type="GO" id="GO:0045505">
    <property type="term" value="F:dynein intermediate chain binding"/>
    <property type="evidence" value="ECO:0007669"/>
    <property type="project" value="TreeGrafter"/>
</dbReference>
<dbReference type="CDD" id="cd21451">
    <property type="entry name" value="DLC-like_TCTEX1D"/>
    <property type="match status" value="1"/>
</dbReference>
<dbReference type="GO" id="GO:0005737">
    <property type="term" value="C:cytoplasm"/>
    <property type="evidence" value="ECO:0007669"/>
    <property type="project" value="TreeGrafter"/>
</dbReference>
<dbReference type="Gene3D" id="3.30.1140.40">
    <property type="entry name" value="Tctex-1"/>
    <property type="match status" value="1"/>
</dbReference>
<comment type="similarity">
    <text evidence="1">Belongs to the dynein light chain Tctex-type family.</text>
</comment>
<dbReference type="GO" id="GO:0005868">
    <property type="term" value="C:cytoplasmic dynein complex"/>
    <property type="evidence" value="ECO:0007669"/>
    <property type="project" value="TreeGrafter"/>
</dbReference>
<dbReference type="PANTHER" id="PTHR21255">
    <property type="entry name" value="T-COMPLEX-ASSOCIATED-TESTIS-EXPRESSED 1/ DYNEIN LIGHT CHAIN"/>
    <property type="match status" value="1"/>
</dbReference>
<dbReference type="OrthoDB" id="10248487at2759"/>
<dbReference type="Pfam" id="PF03645">
    <property type="entry name" value="Tctex-1"/>
    <property type="match status" value="1"/>
</dbReference>
<sequence length="156" mass="17998">MHFKSTTKVQRVGLRPAVHVARAARVRIGRRKREGQGGIMYQPTYKEEPNEVPDWRRVRALMKEIMALGLKDVSYSSFLAENGSRILAAAIVQRFKSFNLDRYRLVAKVRIAQKINQGMAMYVACLWHADVDRFSYVQFENSNVAAQAVLFMVYRD</sequence>
<protein>
    <submittedName>
        <fullName evidence="3">Tctex1 domain-containing protein 3-like</fullName>
    </submittedName>
</protein>
<name>A0A6P8ZAS3_THRPL</name>
<dbReference type="GeneID" id="117649288"/>
<proteinExistence type="inferred from homology"/>
<evidence type="ECO:0000313" key="2">
    <source>
        <dbReference type="Proteomes" id="UP000515158"/>
    </source>
</evidence>
<reference evidence="3" key="1">
    <citation type="submission" date="2025-08" db="UniProtKB">
        <authorList>
            <consortium name="RefSeq"/>
        </authorList>
    </citation>
    <scope>IDENTIFICATION</scope>
    <source>
        <tissue evidence="3">Total insect</tissue>
    </source>
</reference>
<dbReference type="AlphaFoldDB" id="A0A6P8ZAS3"/>
<evidence type="ECO:0000256" key="1">
    <source>
        <dbReference type="ARBA" id="ARBA00005361"/>
    </source>
</evidence>
<dbReference type="InterPro" id="IPR005334">
    <property type="entry name" value="Tctex-1-like"/>
</dbReference>
<accession>A0A6P8ZAS3</accession>
<evidence type="ECO:0000313" key="3">
    <source>
        <dbReference type="RefSeq" id="XP_034247791.1"/>
    </source>
</evidence>
<dbReference type="PANTHER" id="PTHR21255:SF7">
    <property type="entry name" value="DYNEIN LIGHT CHAIN TCTEX-TYPE PROTEIN 2B"/>
    <property type="match status" value="1"/>
</dbReference>
<dbReference type="KEGG" id="tpal:117649288"/>
<dbReference type="InterPro" id="IPR038586">
    <property type="entry name" value="Tctex-1-like_sf"/>
</dbReference>
<organism evidence="3">
    <name type="scientific">Thrips palmi</name>
    <name type="common">Melon thrips</name>
    <dbReference type="NCBI Taxonomy" id="161013"/>
    <lineage>
        <taxon>Eukaryota</taxon>
        <taxon>Metazoa</taxon>
        <taxon>Ecdysozoa</taxon>
        <taxon>Arthropoda</taxon>
        <taxon>Hexapoda</taxon>
        <taxon>Insecta</taxon>
        <taxon>Pterygota</taxon>
        <taxon>Neoptera</taxon>
        <taxon>Paraneoptera</taxon>
        <taxon>Thysanoptera</taxon>
        <taxon>Terebrantia</taxon>
        <taxon>Thripoidea</taxon>
        <taxon>Thripidae</taxon>
        <taxon>Thrips</taxon>
    </lineage>
</organism>
<dbReference type="RefSeq" id="XP_034247791.1">
    <property type="nucleotide sequence ID" value="XM_034391900.1"/>
</dbReference>
<dbReference type="InParanoid" id="A0A6P8ZAS3"/>
<keyword evidence="2" id="KW-1185">Reference proteome</keyword>
<dbReference type="Proteomes" id="UP000515158">
    <property type="component" value="Unplaced"/>
</dbReference>
<dbReference type="GO" id="GO:0007018">
    <property type="term" value="P:microtubule-based movement"/>
    <property type="evidence" value="ECO:0007669"/>
    <property type="project" value="TreeGrafter"/>
</dbReference>